<gene>
    <name evidence="4" type="ORF">ISU02_21620</name>
</gene>
<keyword evidence="2" id="KW-0175">Coiled coil</keyword>
<dbReference type="SUPFAM" id="SSF81301">
    <property type="entry name" value="Nucleotidyltransferase"/>
    <property type="match status" value="1"/>
</dbReference>
<dbReference type="PANTHER" id="PTHR47837:SF2">
    <property type="entry name" value="GTP PYROPHOSPHOKINASE YWAC"/>
    <property type="match status" value="1"/>
</dbReference>
<proteinExistence type="predicted"/>
<evidence type="ECO:0000256" key="1">
    <source>
        <dbReference type="ARBA" id="ARBA00004976"/>
    </source>
</evidence>
<feature type="domain" description="RelA/SpoT" evidence="3">
    <location>
        <begin position="46"/>
        <end position="169"/>
    </location>
</feature>
<dbReference type="Gene3D" id="3.30.460.10">
    <property type="entry name" value="Beta Polymerase, domain 2"/>
    <property type="match status" value="1"/>
</dbReference>
<dbReference type="InterPro" id="IPR043519">
    <property type="entry name" value="NT_sf"/>
</dbReference>
<protein>
    <submittedName>
        <fullName evidence="4">GTP pyrophosphokinase family protein</fullName>
    </submittedName>
</protein>
<sequence length="273" mass="32435">MKVIREWKTMLIPYEQAVEELKVKFKAIRNQYRELSEYSPIEFVTGRVKKISSIIEKAERSNIDLDRIEEEMEDIAGIRVMCQFIDDIYRVVDLIHERSGKDFEVLYEKDYIKMQKESGYKSYHIIVKYPVHTALGTKKILCEFQIRTLAMNFWATIEHSLSYKYKSQIPDNIKERLRNSAIAATKLDEEMTEISKEVINAQLMFEEKSNTIRDITTHIQILFNQGLEREAIDFERRFENIKDDDNMLELEQLLTDIKKALPRYNLFEKGVLK</sequence>
<organism evidence="4 5">
    <name type="scientific">Fusibacter ferrireducens</name>
    <dbReference type="NCBI Taxonomy" id="2785058"/>
    <lineage>
        <taxon>Bacteria</taxon>
        <taxon>Bacillati</taxon>
        <taxon>Bacillota</taxon>
        <taxon>Clostridia</taxon>
        <taxon>Eubacteriales</taxon>
        <taxon>Eubacteriales Family XII. Incertae Sedis</taxon>
        <taxon>Fusibacter</taxon>
    </lineage>
</organism>
<dbReference type="EMBL" id="JADKNH010000019">
    <property type="protein sequence ID" value="MBF4695703.1"/>
    <property type="molecule type" value="Genomic_DNA"/>
</dbReference>
<evidence type="ECO:0000313" key="4">
    <source>
        <dbReference type="EMBL" id="MBF4695703.1"/>
    </source>
</evidence>
<reference evidence="4 5" key="1">
    <citation type="submission" date="2020-11" db="EMBL/GenBank/DDBJ databases">
        <title>Fusibacter basophilias sp. nov.</title>
        <authorList>
            <person name="Qiu D."/>
        </authorList>
    </citation>
    <scope>NUCLEOTIDE SEQUENCE [LARGE SCALE GENOMIC DNA]</scope>
    <source>
        <strain evidence="4 5">Q10-2</strain>
    </source>
</reference>
<dbReference type="SMART" id="SM00954">
    <property type="entry name" value="RelA_SpoT"/>
    <property type="match status" value="1"/>
</dbReference>
<comment type="caution">
    <text evidence="4">The sequence shown here is derived from an EMBL/GenBank/DDBJ whole genome shotgun (WGS) entry which is preliminary data.</text>
</comment>
<dbReference type="CDD" id="cd05399">
    <property type="entry name" value="NT_Rel-Spo_like"/>
    <property type="match status" value="1"/>
</dbReference>
<keyword evidence="5" id="KW-1185">Reference proteome</keyword>
<name>A0ABR9ZZT9_9FIRM</name>
<dbReference type="InterPro" id="IPR007685">
    <property type="entry name" value="RelA_SpoT"/>
</dbReference>
<accession>A0ABR9ZZT9</accession>
<dbReference type="Gene3D" id="1.10.287.860">
    <property type="entry name" value="Nucleotidyltransferase"/>
    <property type="match status" value="1"/>
</dbReference>
<dbReference type="PANTHER" id="PTHR47837">
    <property type="entry name" value="GTP PYROPHOSPHOKINASE YJBM"/>
    <property type="match status" value="1"/>
</dbReference>
<evidence type="ECO:0000256" key="2">
    <source>
        <dbReference type="SAM" id="Coils"/>
    </source>
</evidence>
<comment type="pathway">
    <text evidence="1">Purine metabolism; ppGpp biosynthesis; ppGpp from GTP: step 1/2.</text>
</comment>
<evidence type="ECO:0000259" key="3">
    <source>
        <dbReference type="SMART" id="SM00954"/>
    </source>
</evidence>
<dbReference type="Pfam" id="PF04607">
    <property type="entry name" value="RelA_SpoT"/>
    <property type="match status" value="1"/>
</dbReference>
<dbReference type="InterPro" id="IPR052366">
    <property type="entry name" value="GTP_Pyrophosphokinase"/>
</dbReference>
<evidence type="ECO:0000313" key="5">
    <source>
        <dbReference type="Proteomes" id="UP000614200"/>
    </source>
</evidence>
<dbReference type="Proteomes" id="UP000614200">
    <property type="component" value="Unassembled WGS sequence"/>
</dbReference>
<feature type="coiled-coil region" evidence="2">
    <location>
        <begin position="18"/>
        <end position="71"/>
    </location>
</feature>
<dbReference type="RefSeq" id="WP_194703942.1">
    <property type="nucleotide sequence ID" value="NZ_JADKNH010000019.1"/>
</dbReference>